<feature type="transmembrane region" description="Helical" evidence="1">
    <location>
        <begin position="230"/>
        <end position="249"/>
    </location>
</feature>
<dbReference type="SUPFAM" id="SSF53448">
    <property type="entry name" value="Nucleotide-diphospho-sugar transferases"/>
    <property type="match status" value="1"/>
</dbReference>
<dbReference type="STRING" id="1802074.A3J15_00700"/>
<keyword evidence="1" id="KW-0812">Transmembrane</keyword>
<dbReference type="Pfam" id="PF00535">
    <property type="entry name" value="Glycos_transf_2"/>
    <property type="match status" value="1"/>
</dbReference>
<dbReference type="Proteomes" id="UP000176376">
    <property type="component" value="Unassembled WGS sequence"/>
</dbReference>
<dbReference type="AlphaFoldDB" id="A0A1F7JMR7"/>
<organism evidence="3 4">
    <name type="scientific">Candidatus Roizmanbacteria bacterium RIFCSPLOWO2_02_FULL_38_10</name>
    <dbReference type="NCBI Taxonomy" id="1802074"/>
    <lineage>
        <taxon>Bacteria</taxon>
        <taxon>Candidatus Roizmaniibacteriota</taxon>
    </lineage>
</organism>
<dbReference type="PANTHER" id="PTHR43630">
    <property type="entry name" value="POLY-BETA-1,6-N-ACETYL-D-GLUCOSAMINE SYNTHASE"/>
    <property type="match status" value="1"/>
</dbReference>
<gene>
    <name evidence="3" type="ORF">A3J15_00700</name>
</gene>
<name>A0A1F7JMR7_9BACT</name>
<keyword evidence="1" id="KW-1133">Transmembrane helix</keyword>
<dbReference type="InterPro" id="IPR029044">
    <property type="entry name" value="Nucleotide-diphossugar_trans"/>
</dbReference>
<keyword evidence="1" id="KW-0472">Membrane</keyword>
<evidence type="ECO:0000313" key="4">
    <source>
        <dbReference type="Proteomes" id="UP000176376"/>
    </source>
</evidence>
<reference evidence="3 4" key="1">
    <citation type="journal article" date="2016" name="Nat. Commun.">
        <title>Thousands of microbial genomes shed light on interconnected biogeochemical processes in an aquifer system.</title>
        <authorList>
            <person name="Anantharaman K."/>
            <person name="Brown C.T."/>
            <person name="Hug L.A."/>
            <person name="Sharon I."/>
            <person name="Castelle C.J."/>
            <person name="Probst A.J."/>
            <person name="Thomas B.C."/>
            <person name="Singh A."/>
            <person name="Wilkins M.J."/>
            <person name="Karaoz U."/>
            <person name="Brodie E.L."/>
            <person name="Williams K.H."/>
            <person name="Hubbard S.S."/>
            <person name="Banfield J.F."/>
        </authorList>
    </citation>
    <scope>NUCLEOTIDE SEQUENCE [LARGE SCALE GENOMIC DNA]</scope>
</reference>
<proteinExistence type="predicted"/>
<protein>
    <recommendedName>
        <fullName evidence="2">Glycosyltransferase 2-like domain-containing protein</fullName>
    </recommendedName>
</protein>
<dbReference type="InterPro" id="IPR001173">
    <property type="entry name" value="Glyco_trans_2-like"/>
</dbReference>
<dbReference type="EMBL" id="MGAY01000019">
    <property type="protein sequence ID" value="OGK56903.1"/>
    <property type="molecule type" value="Genomic_DNA"/>
</dbReference>
<dbReference type="Gene3D" id="3.90.550.10">
    <property type="entry name" value="Spore Coat Polysaccharide Biosynthesis Protein SpsA, Chain A"/>
    <property type="match status" value="1"/>
</dbReference>
<evidence type="ECO:0000313" key="3">
    <source>
        <dbReference type="EMBL" id="OGK56903.1"/>
    </source>
</evidence>
<evidence type="ECO:0000259" key="2">
    <source>
        <dbReference type="Pfam" id="PF00535"/>
    </source>
</evidence>
<dbReference type="PANTHER" id="PTHR43630:SF2">
    <property type="entry name" value="GLYCOSYLTRANSFERASE"/>
    <property type="match status" value="1"/>
</dbReference>
<accession>A0A1F7JMR7</accession>
<sequence length="306" mass="36017">MAKISAISIMRGHNAHAVDAVLAIVDLSDEIIIIDTGVEDSLKALLLKIDKLKIISYKKNIPFAELVREDVKKYAKNDYILFFDHDEIFTPSLKKLILSTLGNYDYYLIPRKNIIFGQWVNHSRWWPDYQIRFLKKKAVYWAPDIDIHKQPTLKGKGLTVDAIENLAILHYNYENIDDFISKAAHYAKAEAIQLYEKKQNFKLSDAINKSISEFVGRFYMSEGYKDKTHGLVLSFFQMIYFFFVYFYYWELSKYKIDNSDDVVEAPRQFFKSGLNNVNYWLVAKKIIPSGRRILYRIENKFISFFK</sequence>
<evidence type="ECO:0000256" key="1">
    <source>
        <dbReference type="SAM" id="Phobius"/>
    </source>
</evidence>
<feature type="domain" description="Glycosyltransferase 2-like" evidence="2">
    <location>
        <begin position="17"/>
        <end position="127"/>
    </location>
</feature>
<comment type="caution">
    <text evidence="3">The sequence shown here is derived from an EMBL/GenBank/DDBJ whole genome shotgun (WGS) entry which is preliminary data.</text>
</comment>